<feature type="transmembrane region" description="Helical" evidence="6">
    <location>
        <begin position="100"/>
        <end position="122"/>
    </location>
</feature>
<accession>A0A515D3R5</accession>
<keyword evidence="10" id="KW-1185">Reference proteome</keyword>
<evidence type="ECO:0000313" key="8">
    <source>
        <dbReference type="EMBL" id="QQU55748.1"/>
    </source>
</evidence>
<feature type="transmembrane region" description="Helical" evidence="6">
    <location>
        <begin position="423"/>
        <end position="441"/>
    </location>
</feature>
<feature type="transmembrane region" description="Helical" evidence="6">
    <location>
        <begin position="240"/>
        <end position="260"/>
    </location>
</feature>
<feature type="transmembrane region" description="Helical" evidence="6">
    <location>
        <begin position="128"/>
        <end position="146"/>
    </location>
</feature>
<reference evidence="8 10" key="2">
    <citation type="submission" date="2021-01" db="EMBL/GenBank/DDBJ databases">
        <title>FDA dAtabase for Regulatory Grade micrObial Sequences (FDA-ARGOS): Supporting development and validation of Infectious Disease Dx tests.</title>
        <authorList>
            <person name="Blissenbach B."/>
            <person name="Krut O."/>
            <person name="Tallon L."/>
            <person name="Sadzewicz L."/>
            <person name="Zhao X."/>
            <person name="Boylan J."/>
            <person name="Ott S."/>
            <person name="Bowen H."/>
            <person name="Vavikolanu K."/>
            <person name="Mehta A."/>
            <person name="Aluvathingal J."/>
            <person name="Nadendla S."/>
            <person name="Yan Y."/>
            <person name="Sichtig H."/>
        </authorList>
    </citation>
    <scope>NUCLEOTIDE SEQUENCE [LARGE SCALE GENOMIC DNA]</scope>
    <source>
        <strain evidence="8 10">FDAARGOS_1081</strain>
    </source>
</reference>
<evidence type="ECO:0000313" key="10">
    <source>
        <dbReference type="Proteomes" id="UP000595237"/>
    </source>
</evidence>
<evidence type="ECO:0000256" key="6">
    <source>
        <dbReference type="SAM" id="Phobius"/>
    </source>
</evidence>
<feature type="transmembrane region" description="Helical" evidence="6">
    <location>
        <begin position="12"/>
        <end position="32"/>
    </location>
</feature>
<name>A0A515D3R5_SERLI</name>
<feature type="transmembrane region" description="Helical" evidence="6">
    <location>
        <begin position="44"/>
        <end position="63"/>
    </location>
</feature>
<gene>
    <name evidence="7" type="ORF">EGO53_26175</name>
    <name evidence="8" type="ORF">I6I38_01655</name>
</gene>
<feature type="transmembrane region" description="Helical" evidence="6">
    <location>
        <begin position="158"/>
        <end position="177"/>
    </location>
</feature>
<feature type="transmembrane region" description="Helical" evidence="6">
    <location>
        <begin position="340"/>
        <end position="357"/>
    </location>
</feature>
<evidence type="ECO:0000256" key="3">
    <source>
        <dbReference type="ARBA" id="ARBA00022692"/>
    </source>
</evidence>
<feature type="transmembrane region" description="Helical" evidence="6">
    <location>
        <begin position="197"/>
        <end position="220"/>
    </location>
</feature>
<keyword evidence="2" id="KW-1003">Cell membrane</keyword>
<protein>
    <submittedName>
        <fullName evidence="7">APC family permease</fullName>
    </submittedName>
</protein>
<evidence type="ECO:0000256" key="2">
    <source>
        <dbReference type="ARBA" id="ARBA00022475"/>
    </source>
</evidence>
<dbReference type="Gene3D" id="1.20.1740.10">
    <property type="entry name" value="Amino acid/polyamine transporter I"/>
    <property type="match status" value="1"/>
</dbReference>
<dbReference type="Proteomes" id="UP000595237">
    <property type="component" value="Chromosome"/>
</dbReference>
<dbReference type="RefSeq" id="WP_122080322.1">
    <property type="nucleotide sequence ID" value="NZ_CAMIQY010000005.1"/>
</dbReference>
<dbReference type="GO" id="GO:0005886">
    <property type="term" value="C:plasma membrane"/>
    <property type="evidence" value="ECO:0007669"/>
    <property type="project" value="UniProtKB-SubCell"/>
</dbReference>
<keyword evidence="5 6" id="KW-0472">Membrane</keyword>
<dbReference type="EMBL" id="CP033893">
    <property type="protein sequence ID" value="QDL35044.1"/>
    <property type="molecule type" value="Genomic_DNA"/>
</dbReference>
<evidence type="ECO:0000256" key="4">
    <source>
        <dbReference type="ARBA" id="ARBA00022989"/>
    </source>
</evidence>
<evidence type="ECO:0000313" key="9">
    <source>
        <dbReference type="Proteomes" id="UP000317572"/>
    </source>
</evidence>
<dbReference type="AlphaFoldDB" id="A0A515D3R5"/>
<feature type="transmembrane region" description="Helical" evidence="6">
    <location>
        <begin position="363"/>
        <end position="387"/>
    </location>
</feature>
<dbReference type="PANTHER" id="PTHR42770:SF7">
    <property type="entry name" value="MEMBRANE PROTEIN"/>
    <property type="match status" value="1"/>
</dbReference>
<keyword evidence="3 6" id="KW-0812">Transmembrane</keyword>
<keyword evidence="4 6" id="KW-1133">Transmembrane helix</keyword>
<organism evidence="7 9">
    <name type="scientific">Serratia liquefaciens</name>
    <dbReference type="NCBI Taxonomy" id="614"/>
    <lineage>
        <taxon>Bacteria</taxon>
        <taxon>Pseudomonadati</taxon>
        <taxon>Pseudomonadota</taxon>
        <taxon>Gammaproteobacteria</taxon>
        <taxon>Enterobacterales</taxon>
        <taxon>Yersiniaceae</taxon>
        <taxon>Serratia</taxon>
    </lineage>
</organism>
<proteinExistence type="predicted"/>
<dbReference type="InterPro" id="IPR050367">
    <property type="entry name" value="APC_superfamily"/>
</dbReference>
<dbReference type="Proteomes" id="UP000317572">
    <property type="component" value="Chromosome"/>
</dbReference>
<dbReference type="PANTHER" id="PTHR42770">
    <property type="entry name" value="AMINO ACID TRANSPORTER-RELATED"/>
    <property type="match status" value="1"/>
</dbReference>
<evidence type="ECO:0000256" key="1">
    <source>
        <dbReference type="ARBA" id="ARBA00004651"/>
    </source>
</evidence>
<feature type="transmembrane region" description="Helical" evidence="6">
    <location>
        <begin position="399"/>
        <end position="417"/>
    </location>
</feature>
<feature type="transmembrane region" description="Helical" evidence="6">
    <location>
        <begin position="289"/>
        <end position="309"/>
    </location>
</feature>
<sequence>MSTQTTTSGKMKFGTIVLFGINCLLGAGIFITPGKAYSELGMNLFPVLVVCAVLALIMALAFAEMAGIFTKTGGVYVYVSATFGPFLGFNIGFMRFLAACVALAVQVAALPGIITTALGIHLAPANSAMISIAFACVLCGINLISVKVMSVFTRVSSWLVLAALISCILVSFSHFDLANFTDVPGLVAQSTGVEVPAFGHLTSAEFSGGFLLLFYAMVGFENIGVASQDMENPTRDIPRAIILVLLSVTALYFLLFASIIGSMGGEHLAFSDNSVADSVGMVLGNGARAIMSLGSVVALFGIGLAMCFAGPRNLVPLAVDGFLPESAGANNKRGVPAKSIIAMLVVTIIFIVLANAMSKESFVLLVEVATVCRLLQYLAVIVGIFVVRKKKMQGTYRMPWFKVLVPICVLVCLYLGSCTPPTVLLITLGLIVISLLVYFLYAQPRAKRMDESGDDGHHHGHHHAV</sequence>
<dbReference type="Pfam" id="PF13520">
    <property type="entry name" value="AA_permease_2"/>
    <property type="match status" value="1"/>
</dbReference>
<dbReference type="GO" id="GO:0022857">
    <property type="term" value="F:transmembrane transporter activity"/>
    <property type="evidence" value="ECO:0007669"/>
    <property type="project" value="InterPro"/>
</dbReference>
<dbReference type="InterPro" id="IPR002293">
    <property type="entry name" value="AA/rel_permease1"/>
</dbReference>
<evidence type="ECO:0000313" key="7">
    <source>
        <dbReference type="EMBL" id="QDL35044.1"/>
    </source>
</evidence>
<dbReference type="EMBL" id="CP068148">
    <property type="protein sequence ID" value="QQU55748.1"/>
    <property type="molecule type" value="Genomic_DNA"/>
</dbReference>
<evidence type="ECO:0000256" key="5">
    <source>
        <dbReference type="ARBA" id="ARBA00023136"/>
    </source>
</evidence>
<reference evidence="7 9" key="1">
    <citation type="submission" date="2018-11" db="EMBL/GenBank/DDBJ databases">
        <title>The first complete genome of Serratia liquefaciens isolated from metalophyte plant revel distinctness adaptive mechanisms in an extreme habitat.</title>
        <authorList>
            <person name="Caneschi W.L."/>
            <person name="Sanchez A.B."/>
            <person name="Felestrino E.B."/>
            <person name="Assis R.A.B."/>
            <person name="Lemes C.G.C."/>
            <person name="Cordeiro I.F."/>
            <person name="Fonseca N.P."/>
            <person name="Villa M."/>
            <person name="Vieira I.T."/>
            <person name="Moraes L.A."/>
            <person name="Kamino L.H.Y."/>
            <person name="do Carmo F."/>
            <person name="Garcia C.M."/>
            <person name="Almeida N.F."/>
            <person name="Silva R.S."/>
            <person name="Ferro J.A."/>
            <person name="Ferro M.I.T."/>
            <person name="Varani A.M."/>
            <person name="Ferreira R.M."/>
            <person name="dos Santos V.L."/>
            <person name="Silva U.C."/>
            <person name="Setubal J.C."/>
            <person name="Moreira L.M."/>
        </authorList>
    </citation>
    <scope>NUCLEOTIDE SEQUENCE [LARGE SCALE GENOMIC DNA]</scope>
    <source>
        <strain evidence="7 9">FG3</strain>
    </source>
</reference>
<dbReference type="PIRSF" id="PIRSF006060">
    <property type="entry name" value="AA_transporter"/>
    <property type="match status" value="1"/>
</dbReference>
<comment type="subcellular location">
    <subcellularLocation>
        <location evidence="1">Cell membrane</location>
        <topology evidence="1">Multi-pass membrane protein</topology>
    </subcellularLocation>
</comment>
<feature type="transmembrane region" description="Helical" evidence="6">
    <location>
        <begin position="75"/>
        <end position="93"/>
    </location>
</feature>